<gene>
    <name evidence="1" type="ORF">SS1G_03668</name>
</gene>
<dbReference type="AlphaFoldDB" id="A7EEC8"/>
<evidence type="ECO:0000313" key="1">
    <source>
        <dbReference type="EMBL" id="EDO01194.1"/>
    </source>
</evidence>
<dbReference type="HOGENOM" id="CLU_3406571_0_0_1"/>
<accession>A7EEC8</accession>
<dbReference type="Proteomes" id="UP000001312">
    <property type="component" value="Unassembled WGS sequence"/>
</dbReference>
<name>A7EEC8_SCLS1</name>
<dbReference type="GeneID" id="5491985"/>
<evidence type="ECO:0000313" key="2">
    <source>
        <dbReference type="Proteomes" id="UP000001312"/>
    </source>
</evidence>
<keyword evidence="2" id="KW-1185">Reference proteome</keyword>
<sequence>MVSRDINSWVTGKGIRDLAQKGSRVFMRWE</sequence>
<reference evidence="2" key="1">
    <citation type="journal article" date="2011" name="PLoS Genet.">
        <title>Genomic analysis of the necrotrophic fungal pathogens Sclerotinia sclerotiorum and Botrytis cinerea.</title>
        <authorList>
            <person name="Amselem J."/>
            <person name="Cuomo C.A."/>
            <person name="van Kan J.A."/>
            <person name="Viaud M."/>
            <person name="Benito E.P."/>
            <person name="Couloux A."/>
            <person name="Coutinho P.M."/>
            <person name="de Vries R.P."/>
            <person name="Dyer P.S."/>
            <person name="Fillinger S."/>
            <person name="Fournier E."/>
            <person name="Gout L."/>
            <person name="Hahn M."/>
            <person name="Kohn L."/>
            <person name="Lapalu N."/>
            <person name="Plummer K.M."/>
            <person name="Pradier J.M."/>
            <person name="Quevillon E."/>
            <person name="Sharon A."/>
            <person name="Simon A."/>
            <person name="ten Have A."/>
            <person name="Tudzynski B."/>
            <person name="Tudzynski P."/>
            <person name="Wincker P."/>
            <person name="Andrew M."/>
            <person name="Anthouard V."/>
            <person name="Beever R.E."/>
            <person name="Beffa R."/>
            <person name="Benoit I."/>
            <person name="Bouzid O."/>
            <person name="Brault B."/>
            <person name="Chen Z."/>
            <person name="Choquer M."/>
            <person name="Collemare J."/>
            <person name="Cotton P."/>
            <person name="Danchin E.G."/>
            <person name="Da Silva C."/>
            <person name="Gautier A."/>
            <person name="Giraud C."/>
            <person name="Giraud T."/>
            <person name="Gonzalez C."/>
            <person name="Grossetete S."/>
            <person name="Guldener U."/>
            <person name="Henrissat B."/>
            <person name="Howlett B.J."/>
            <person name="Kodira C."/>
            <person name="Kretschmer M."/>
            <person name="Lappartient A."/>
            <person name="Leroch M."/>
            <person name="Levis C."/>
            <person name="Mauceli E."/>
            <person name="Neuveglise C."/>
            <person name="Oeser B."/>
            <person name="Pearson M."/>
            <person name="Poulain J."/>
            <person name="Poussereau N."/>
            <person name="Quesneville H."/>
            <person name="Rascle C."/>
            <person name="Schumacher J."/>
            <person name="Segurens B."/>
            <person name="Sexton A."/>
            <person name="Silva E."/>
            <person name="Sirven C."/>
            <person name="Soanes D.M."/>
            <person name="Talbot N.J."/>
            <person name="Templeton M."/>
            <person name="Yandava C."/>
            <person name="Yarden O."/>
            <person name="Zeng Q."/>
            <person name="Rollins J.A."/>
            <person name="Lebrun M.H."/>
            <person name="Dickman M."/>
        </authorList>
    </citation>
    <scope>NUCLEOTIDE SEQUENCE [LARGE SCALE GENOMIC DNA]</scope>
    <source>
        <strain evidence="2">ATCC 18683 / 1980 / Ss-1</strain>
    </source>
</reference>
<dbReference type="EMBL" id="CH476624">
    <property type="protein sequence ID" value="EDO01194.1"/>
    <property type="molecule type" value="Genomic_DNA"/>
</dbReference>
<protein>
    <submittedName>
        <fullName evidence="1">Uncharacterized protein</fullName>
    </submittedName>
</protein>
<proteinExistence type="predicted"/>
<dbReference type="RefSeq" id="XP_001595579.1">
    <property type="nucleotide sequence ID" value="XM_001595529.1"/>
</dbReference>
<dbReference type="InParanoid" id="A7EEC8"/>
<dbReference type="KEGG" id="ssl:SS1G_03668"/>
<organism evidence="1 2">
    <name type="scientific">Sclerotinia sclerotiorum (strain ATCC 18683 / 1980 / Ss-1)</name>
    <name type="common">White mold</name>
    <name type="synonym">Whetzelinia sclerotiorum</name>
    <dbReference type="NCBI Taxonomy" id="665079"/>
    <lineage>
        <taxon>Eukaryota</taxon>
        <taxon>Fungi</taxon>
        <taxon>Dikarya</taxon>
        <taxon>Ascomycota</taxon>
        <taxon>Pezizomycotina</taxon>
        <taxon>Leotiomycetes</taxon>
        <taxon>Helotiales</taxon>
        <taxon>Sclerotiniaceae</taxon>
        <taxon>Sclerotinia</taxon>
    </lineage>
</organism>